<reference evidence="5" key="1">
    <citation type="journal article" date="2020" name="PLoS Negl. Trop. Dis.">
        <title>High-quality nuclear genome for Sarcoptes scabiei-A critical resource for a neglected parasite.</title>
        <authorList>
            <person name="Korhonen P.K."/>
            <person name="Gasser R.B."/>
            <person name="Ma G."/>
            <person name="Wang T."/>
            <person name="Stroehlein A.J."/>
            <person name="Young N.D."/>
            <person name="Ang C.S."/>
            <person name="Fernando D.D."/>
            <person name="Lu H.C."/>
            <person name="Taylor S."/>
            <person name="Reynolds S.L."/>
            <person name="Mofiz E."/>
            <person name="Najaraj S.H."/>
            <person name="Gowda H."/>
            <person name="Madugundu A."/>
            <person name="Renuse S."/>
            <person name="Holt D."/>
            <person name="Pandey A."/>
            <person name="Papenfuss A.T."/>
            <person name="Fischer K."/>
        </authorList>
    </citation>
    <scope>NUCLEOTIDE SEQUENCE [LARGE SCALE GENOMIC DNA]</scope>
</reference>
<feature type="transmembrane region" description="Helical" evidence="2">
    <location>
        <begin position="83"/>
        <end position="103"/>
    </location>
</feature>
<accession>A0A834R388</accession>
<protein>
    <recommendedName>
        <fullName evidence="6">Transmembrane protein</fullName>
    </recommendedName>
</protein>
<evidence type="ECO:0008006" key="6">
    <source>
        <dbReference type="Google" id="ProtNLM"/>
    </source>
</evidence>
<keyword evidence="2" id="KW-0812">Transmembrane</keyword>
<dbReference type="OMA" id="YSHNSHI"/>
<gene>
    <name evidence="3" type="ORF">SSS_6753</name>
</gene>
<evidence type="ECO:0000256" key="1">
    <source>
        <dbReference type="SAM" id="MobiDB-lite"/>
    </source>
</evidence>
<dbReference type="AlphaFoldDB" id="A0A834R388"/>
<dbReference type="EMBL" id="WVUK01000064">
    <property type="protein sequence ID" value="KAF7489595.1"/>
    <property type="molecule type" value="Genomic_DNA"/>
</dbReference>
<dbReference type="OrthoDB" id="6512209at2759"/>
<dbReference type="Proteomes" id="UP000070412">
    <property type="component" value="Unassembled WGS sequence"/>
</dbReference>
<feature type="compositionally biased region" description="Low complexity" evidence="1">
    <location>
        <begin position="199"/>
        <end position="208"/>
    </location>
</feature>
<feature type="region of interest" description="Disordered" evidence="1">
    <location>
        <begin position="190"/>
        <end position="219"/>
    </location>
</feature>
<sequence length="270" mass="30486">MTTYASPRLTRFTLQILISILFVAGLIMFLVSIIRIIDYFSEQNQSESNSTTVDQLDRQHLQTNKQFDLLSEPRFPSVRAPSVQSILALITISHAIFGIIAITKEQISLISSYSFVLIISFCIKLILLFATLVLLIATEQSLLEPIPTLIIITSLIEILLVMFSCQFAKLVKLGDAARQEIQSIHSYHLEQRSSRSRSRSQSQSRFRSPNPHSNSPFLNGRPTPLIIHSGSRAVSVEPSMRSIQTLVTDTFKDINSEYYVPPSIFLKLDR</sequence>
<feature type="transmembrane region" description="Helical" evidence="2">
    <location>
        <begin position="149"/>
        <end position="168"/>
    </location>
</feature>
<name>A0A834R388_SARSC</name>
<keyword evidence="5" id="KW-1185">Reference proteome</keyword>
<proteinExistence type="predicted"/>
<evidence type="ECO:0000256" key="2">
    <source>
        <dbReference type="SAM" id="Phobius"/>
    </source>
</evidence>
<dbReference type="EnsemblMetazoa" id="SSS_6753s_mrna">
    <property type="protein sequence ID" value="KAF7489595.1"/>
    <property type="gene ID" value="SSS_6753"/>
</dbReference>
<evidence type="ECO:0000313" key="3">
    <source>
        <dbReference type="EMBL" id="KAF7489595.1"/>
    </source>
</evidence>
<organism evidence="3">
    <name type="scientific">Sarcoptes scabiei</name>
    <name type="common">Itch mite</name>
    <name type="synonym">Acarus scabiei</name>
    <dbReference type="NCBI Taxonomy" id="52283"/>
    <lineage>
        <taxon>Eukaryota</taxon>
        <taxon>Metazoa</taxon>
        <taxon>Ecdysozoa</taxon>
        <taxon>Arthropoda</taxon>
        <taxon>Chelicerata</taxon>
        <taxon>Arachnida</taxon>
        <taxon>Acari</taxon>
        <taxon>Acariformes</taxon>
        <taxon>Sarcoptiformes</taxon>
        <taxon>Astigmata</taxon>
        <taxon>Psoroptidia</taxon>
        <taxon>Sarcoptoidea</taxon>
        <taxon>Sarcoptidae</taxon>
        <taxon>Sarcoptinae</taxon>
        <taxon>Sarcoptes</taxon>
    </lineage>
</organism>
<reference evidence="4" key="3">
    <citation type="submission" date="2022-06" db="UniProtKB">
        <authorList>
            <consortium name="EnsemblMetazoa"/>
        </authorList>
    </citation>
    <scope>IDENTIFICATION</scope>
</reference>
<keyword evidence="2" id="KW-0472">Membrane</keyword>
<feature type="transmembrane region" description="Helical" evidence="2">
    <location>
        <begin position="12"/>
        <end position="37"/>
    </location>
</feature>
<feature type="transmembrane region" description="Helical" evidence="2">
    <location>
        <begin position="115"/>
        <end position="137"/>
    </location>
</feature>
<keyword evidence="2" id="KW-1133">Transmembrane helix</keyword>
<evidence type="ECO:0000313" key="5">
    <source>
        <dbReference type="Proteomes" id="UP000070412"/>
    </source>
</evidence>
<reference evidence="3" key="2">
    <citation type="submission" date="2020-01" db="EMBL/GenBank/DDBJ databases">
        <authorList>
            <person name="Korhonen P.K.K."/>
            <person name="Guangxu M.G."/>
            <person name="Wang T.W."/>
            <person name="Stroehlein A.J.S."/>
            <person name="Young N.D."/>
            <person name="Ang C.-S.A."/>
            <person name="Fernando D.W.F."/>
            <person name="Lu H.L."/>
            <person name="Taylor S.T."/>
            <person name="Ehtesham M.E.M."/>
            <person name="Najaraj S.H.N."/>
            <person name="Harsha G.H.G."/>
            <person name="Madugundu A.M."/>
            <person name="Renuse S.R."/>
            <person name="Holt D.H."/>
            <person name="Pandey A.P."/>
            <person name="Papenfuss A.P."/>
            <person name="Gasser R.B.G."/>
            <person name="Fischer K.F."/>
        </authorList>
    </citation>
    <scope>NUCLEOTIDE SEQUENCE</scope>
    <source>
        <strain evidence="3">SSS_KF_BRIS2020</strain>
    </source>
</reference>
<evidence type="ECO:0000313" key="4">
    <source>
        <dbReference type="EnsemblMetazoa" id="KAF7489595.1"/>
    </source>
</evidence>